<dbReference type="InterPro" id="IPR018483">
    <property type="entry name" value="Carb_kinase_FGGY_CS"/>
</dbReference>
<name>A0A1X7LR67_9BACL</name>
<organism evidence="7 8">
    <name type="scientific">Paenibacillus aquistagni</name>
    <dbReference type="NCBI Taxonomy" id="1852522"/>
    <lineage>
        <taxon>Bacteria</taxon>
        <taxon>Bacillati</taxon>
        <taxon>Bacillota</taxon>
        <taxon>Bacilli</taxon>
        <taxon>Bacillales</taxon>
        <taxon>Paenibacillaceae</taxon>
        <taxon>Paenibacillus</taxon>
    </lineage>
</organism>
<dbReference type="CDD" id="cd07770">
    <property type="entry name" value="ASKHA_NBD_FGGY_GntK"/>
    <property type="match status" value="1"/>
</dbReference>
<evidence type="ECO:0000259" key="5">
    <source>
        <dbReference type="Pfam" id="PF00370"/>
    </source>
</evidence>
<dbReference type="InterPro" id="IPR000577">
    <property type="entry name" value="Carb_kinase_FGGY"/>
</dbReference>
<reference evidence="7 8" key="1">
    <citation type="submission" date="2017-04" db="EMBL/GenBank/DDBJ databases">
        <authorList>
            <person name="Afonso C.L."/>
            <person name="Miller P.J."/>
            <person name="Scott M.A."/>
            <person name="Spackman E."/>
            <person name="Goraichik I."/>
            <person name="Dimitrov K.M."/>
            <person name="Suarez D.L."/>
            <person name="Swayne D.E."/>
        </authorList>
    </citation>
    <scope>NUCLEOTIDE SEQUENCE [LARGE SCALE GENOMIC DNA]</scope>
    <source>
        <strain evidence="7 8">11</strain>
    </source>
</reference>
<dbReference type="Gene3D" id="3.30.420.40">
    <property type="match status" value="2"/>
</dbReference>
<feature type="compositionally biased region" description="Polar residues" evidence="4">
    <location>
        <begin position="318"/>
        <end position="336"/>
    </location>
</feature>
<dbReference type="AlphaFoldDB" id="A0A1X7LR67"/>
<comment type="similarity">
    <text evidence="1">Belongs to the FGGY kinase family.</text>
</comment>
<dbReference type="GO" id="GO:0016773">
    <property type="term" value="F:phosphotransferase activity, alcohol group as acceptor"/>
    <property type="evidence" value="ECO:0007669"/>
    <property type="project" value="InterPro"/>
</dbReference>
<evidence type="ECO:0000256" key="1">
    <source>
        <dbReference type="ARBA" id="ARBA00009156"/>
    </source>
</evidence>
<dbReference type="PANTHER" id="PTHR43095">
    <property type="entry name" value="SUGAR KINASE"/>
    <property type="match status" value="1"/>
</dbReference>
<evidence type="ECO:0000256" key="4">
    <source>
        <dbReference type="SAM" id="MobiDB-lite"/>
    </source>
</evidence>
<dbReference type="InterPro" id="IPR018485">
    <property type="entry name" value="FGGY_C"/>
</dbReference>
<gene>
    <name evidence="7" type="ORF">SAMN06295960_4022</name>
</gene>
<protein>
    <submittedName>
        <fullName evidence="7">Gluconate kinase, FGGY family</fullName>
    </submittedName>
</protein>
<accession>A0A1X7LR67</accession>
<dbReference type="PANTHER" id="PTHR43095:SF2">
    <property type="entry name" value="GLUCONOKINASE"/>
    <property type="match status" value="1"/>
</dbReference>
<evidence type="ECO:0000313" key="8">
    <source>
        <dbReference type="Proteomes" id="UP000193834"/>
    </source>
</evidence>
<keyword evidence="3 7" id="KW-0418">Kinase</keyword>
<dbReference type="OrthoDB" id="9805576at2"/>
<dbReference type="Pfam" id="PF02782">
    <property type="entry name" value="FGGY_C"/>
    <property type="match status" value="1"/>
</dbReference>
<feature type="domain" description="Carbohydrate kinase FGGY C-terminal" evidence="6">
    <location>
        <begin position="254"/>
        <end position="469"/>
    </location>
</feature>
<evidence type="ECO:0000256" key="2">
    <source>
        <dbReference type="ARBA" id="ARBA00022679"/>
    </source>
</evidence>
<dbReference type="InterPro" id="IPR018484">
    <property type="entry name" value="FGGY_N"/>
</dbReference>
<feature type="region of interest" description="Disordered" evidence="4">
    <location>
        <begin position="316"/>
        <end position="339"/>
    </location>
</feature>
<dbReference type="STRING" id="1852522.SAMN06295960_4022"/>
<evidence type="ECO:0000313" key="7">
    <source>
        <dbReference type="EMBL" id="SMG55833.1"/>
    </source>
</evidence>
<keyword evidence="2" id="KW-0808">Transferase</keyword>
<proteinExistence type="inferred from homology"/>
<dbReference type="RefSeq" id="WP_085497267.1">
    <property type="nucleotide sequence ID" value="NZ_FXAZ01000006.1"/>
</dbReference>
<dbReference type="PIRSF" id="PIRSF000538">
    <property type="entry name" value="GlpK"/>
    <property type="match status" value="1"/>
</dbReference>
<dbReference type="Pfam" id="PF00370">
    <property type="entry name" value="FGGY_N"/>
    <property type="match status" value="1"/>
</dbReference>
<dbReference type="SUPFAM" id="SSF53067">
    <property type="entry name" value="Actin-like ATPase domain"/>
    <property type="match status" value="2"/>
</dbReference>
<dbReference type="EMBL" id="FXAZ01000006">
    <property type="protein sequence ID" value="SMG55833.1"/>
    <property type="molecule type" value="Genomic_DNA"/>
</dbReference>
<evidence type="ECO:0000259" key="6">
    <source>
        <dbReference type="Pfam" id="PF02782"/>
    </source>
</evidence>
<evidence type="ECO:0000256" key="3">
    <source>
        <dbReference type="ARBA" id="ARBA00022777"/>
    </source>
</evidence>
<feature type="domain" description="Carbohydrate kinase FGGY N-terminal" evidence="5">
    <location>
        <begin position="4"/>
        <end position="245"/>
    </location>
</feature>
<keyword evidence="8" id="KW-1185">Reference proteome</keyword>
<dbReference type="InterPro" id="IPR043129">
    <property type="entry name" value="ATPase_NBD"/>
</dbReference>
<sequence length="534" mass="57972">MKLFIGIDIGTTSTKAVAFNRHGQVIEQTQAGYTTRIPWPGRAEQDPEEVYQAVMEATKELFNKTGASGIQAIGFSSAMHSMLAVDEKGTPLTPLMLWSDNRSREYAKKLKQSSGAQALYERTGTPMHPMTPLTKLMWLQEHEADCFVKASKFLGIKDYVLFKWTGQYLTDYSMASGTGMFNIHTFAWDEEAVRLAGITTEQLPDAVSPLMLLTNMKQEVLAELGLDQLIPIAVGASDGPLANIGSGAVEPKQLAVTIGTSGAVRKITERPELDERGRTFCYAIMEGMWIVGGPTNNGAVCLQWFKENVEHFQHDSLESSASADSQRAPQGSSEAVPSSEAISPYEQMFNVIASVPAGAEGLLFLPFLSGERAPHWDADAQGLFFGLGLEHNRGHMMRAVAEGMLYAIYSIAKLLGEPPAAYEGVIASGGFAQSSIGVAMMADLFGVPVQLPDSNEASAFGAAVLAMTATGELSSMMEGASLVKMSRVFVPDVRITEIYRRMSHLYDRIYIHLAEAGDFAYAAQLKHELATARV</sequence>
<dbReference type="Proteomes" id="UP000193834">
    <property type="component" value="Unassembled WGS sequence"/>
</dbReference>
<dbReference type="InterPro" id="IPR050406">
    <property type="entry name" value="FGGY_Carb_Kinase"/>
</dbReference>
<dbReference type="GO" id="GO:0005975">
    <property type="term" value="P:carbohydrate metabolic process"/>
    <property type="evidence" value="ECO:0007669"/>
    <property type="project" value="InterPro"/>
</dbReference>
<dbReference type="PROSITE" id="PS00933">
    <property type="entry name" value="FGGY_KINASES_1"/>
    <property type="match status" value="1"/>
</dbReference>
<dbReference type="GO" id="GO:0016301">
    <property type="term" value="F:kinase activity"/>
    <property type="evidence" value="ECO:0007669"/>
    <property type="project" value="UniProtKB-KW"/>
</dbReference>